<dbReference type="InterPro" id="IPR009305">
    <property type="entry name" value="Mpo1-like"/>
</dbReference>
<feature type="transmembrane region" description="Helical" evidence="1">
    <location>
        <begin position="96"/>
        <end position="116"/>
    </location>
</feature>
<keyword evidence="1" id="KW-1133">Transmembrane helix</keyword>
<feature type="transmembrane region" description="Helical" evidence="1">
    <location>
        <begin position="123"/>
        <end position="139"/>
    </location>
</feature>
<evidence type="ECO:0000313" key="2">
    <source>
        <dbReference type="EMBL" id="TMW67561.1"/>
    </source>
</evidence>
<comment type="caution">
    <text evidence="2">The sequence shown here is derived from an EMBL/GenBank/DDBJ whole genome shotgun (WGS) entry which is preliminary data.</text>
</comment>
<organism evidence="2 3">
    <name type="scientific">Pythium oligandrum</name>
    <name type="common">Mycoparasitic fungus</name>
    <dbReference type="NCBI Taxonomy" id="41045"/>
    <lineage>
        <taxon>Eukaryota</taxon>
        <taxon>Sar</taxon>
        <taxon>Stramenopiles</taxon>
        <taxon>Oomycota</taxon>
        <taxon>Peronosporomycetes</taxon>
        <taxon>Pythiales</taxon>
        <taxon>Pythiaceae</taxon>
        <taxon>Pythium</taxon>
    </lineage>
</organism>
<evidence type="ECO:0000256" key="1">
    <source>
        <dbReference type="SAM" id="Phobius"/>
    </source>
</evidence>
<dbReference type="AlphaFoldDB" id="A0A8K1FLV7"/>
<dbReference type="OrthoDB" id="2124888at2759"/>
<feature type="transmembrane region" description="Helical" evidence="1">
    <location>
        <begin position="20"/>
        <end position="38"/>
    </location>
</feature>
<reference evidence="2" key="1">
    <citation type="submission" date="2019-03" db="EMBL/GenBank/DDBJ databases">
        <title>Long read genome sequence of the mycoparasitic Pythium oligandrum ATCC 38472 isolated from sugarbeet rhizosphere.</title>
        <authorList>
            <person name="Gaulin E."/>
        </authorList>
    </citation>
    <scope>NUCLEOTIDE SEQUENCE</scope>
    <source>
        <strain evidence="2">ATCC 38472_TT</strain>
    </source>
</reference>
<keyword evidence="1" id="KW-0812">Transmembrane</keyword>
<feature type="transmembrane region" description="Helical" evidence="1">
    <location>
        <begin position="145"/>
        <end position="164"/>
    </location>
</feature>
<sequence length="242" mass="27335">MANATGAAYPEPLANAPAPANVPVLVLFATTMGLAERFDLEKQLVFYMSYHYDKINMWIHFTCIWPILITAFMMVAETKPFFDQPEFIANLPLGDYIVFNFTAFAALVYMVWYMVLDIRAGSLGAFLVFWVYIFANYFAQNSPRLFGVSAWVIALPIHVAAWVAQFIGHGVFERRKPALLDSLDQALITAPLFVLLEALFSFGYRPELYRRVMVEAEINVKLFRAAKTLGLEETTPLVASAH</sequence>
<dbReference type="Proteomes" id="UP000794436">
    <property type="component" value="Unassembled WGS sequence"/>
</dbReference>
<dbReference type="Pfam" id="PF06127">
    <property type="entry name" value="Mpo1-like"/>
    <property type="match status" value="1"/>
</dbReference>
<dbReference type="EMBL" id="SPLM01000004">
    <property type="protein sequence ID" value="TMW67561.1"/>
    <property type="molecule type" value="Genomic_DNA"/>
</dbReference>
<feature type="transmembrane region" description="Helical" evidence="1">
    <location>
        <begin position="185"/>
        <end position="204"/>
    </location>
</feature>
<feature type="transmembrane region" description="Helical" evidence="1">
    <location>
        <begin position="58"/>
        <end position="76"/>
    </location>
</feature>
<gene>
    <name evidence="2" type="ORF">Poli38472_011181</name>
</gene>
<dbReference type="GO" id="GO:0005783">
    <property type="term" value="C:endoplasmic reticulum"/>
    <property type="evidence" value="ECO:0007669"/>
    <property type="project" value="TreeGrafter"/>
</dbReference>
<dbReference type="PANTHER" id="PTHR28026">
    <property type="entry name" value="DUF962 DOMAIN PROTEIN (AFU_ORTHOLOGUE AFUA_8G05310)"/>
    <property type="match status" value="1"/>
</dbReference>
<protein>
    <submittedName>
        <fullName evidence="2">Uncharacterized protein</fullName>
    </submittedName>
</protein>
<name>A0A8K1FLV7_PYTOL</name>
<dbReference type="GO" id="GO:0046521">
    <property type="term" value="P:sphingoid catabolic process"/>
    <property type="evidence" value="ECO:0007669"/>
    <property type="project" value="TreeGrafter"/>
</dbReference>
<dbReference type="GO" id="GO:0016020">
    <property type="term" value="C:membrane"/>
    <property type="evidence" value="ECO:0007669"/>
    <property type="project" value="GOC"/>
</dbReference>
<dbReference type="PANTHER" id="PTHR28026:SF9">
    <property type="entry name" value="2-HYDROXY-PALMITIC ACID DIOXYGENASE MPO1"/>
    <property type="match status" value="1"/>
</dbReference>
<proteinExistence type="predicted"/>
<accession>A0A8K1FLV7</accession>
<evidence type="ECO:0000313" key="3">
    <source>
        <dbReference type="Proteomes" id="UP000794436"/>
    </source>
</evidence>
<keyword evidence="1" id="KW-0472">Membrane</keyword>
<keyword evidence="3" id="KW-1185">Reference proteome</keyword>